<evidence type="ECO:0000256" key="2">
    <source>
        <dbReference type="ARBA" id="ARBA00022723"/>
    </source>
</evidence>
<protein>
    <submittedName>
        <fullName evidence="7">Zn(II)Cys6 transcriptional activator</fullName>
    </submittedName>
</protein>
<reference evidence="7" key="2">
    <citation type="submission" date="2020-02" db="EMBL/GenBank/DDBJ databases">
        <title>Identification and distribution of gene clusters putatively required for synthesis of sphingolipid metabolism inhibitors in phylogenetically diverse species of the filamentous fungus Fusarium.</title>
        <authorList>
            <person name="Kim H.-S."/>
            <person name="Busman M."/>
            <person name="Brown D.W."/>
            <person name="Divon H."/>
            <person name="Uhlig S."/>
            <person name="Proctor R.H."/>
        </authorList>
    </citation>
    <scope>NUCLEOTIDE SEQUENCE</scope>
    <source>
        <strain evidence="7">NRRL 25174</strain>
    </source>
</reference>
<evidence type="ECO:0000313" key="8">
    <source>
        <dbReference type="Proteomes" id="UP000730481"/>
    </source>
</evidence>
<accession>A0A9P5ABW8</accession>
<proteinExistence type="predicted"/>
<reference evidence="7" key="1">
    <citation type="journal article" date="2017" name="Mycologia">
        <title>Fusarium algeriense, sp. nov., a novel toxigenic crown rot pathogen of durum wheat from Algeria is nested in the Fusarium burgessii species complex.</title>
        <authorList>
            <person name="Laraba I."/>
            <person name="Keddad A."/>
            <person name="Boureghda H."/>
            <person name="Abdallah N."/>
            <person name="Vaughan M.M."/>
            <person name="Proctor R.H."/>
            <person name="Busman M."/>
            <person name="O'Donnell K."/>
        </authorList>
    </citation>
    <scope>NUCLEOTIDE SEQUENCE</scope>
    <source>
        <strain evidence="7">NRRL 25174</strain>
    </source>
</reference>
<comment type="subcellular location">
    <subcellularLocation>
        <location evidence="1">Nucleus</location>
    </subcellularLocation>
</comment>
<name>A0A9P5ABW8_9HYPO</name>
<keyword evidence="8" id="KW-1185">Reference proteome</keyword>
<keyword evidence="3" id="KW-0805">Transcription regulation</keyword>
<organism evidence="7 8">
    <name type="scientific">Fusarium beomiforme</name>
    <dbReference type="NCBI Taxonomy" id="44412"/>
    <lineage>
        <taxon>Eukaryota</taxon>
        <taxon>Fungi</taxon>
        <taxon>Dikarya</taxon>
        <taxon>Ascomycota</taxon>
        <taxon>Pezizomycotina</taxon>
        <taxon>Sordariomycetes</taxon>
        <taxon>Hypocreomycetidae</taxon>
        <taxon>Hypocreales</taxon>
        <taxon>Nectriaceae</taxon>
        <taxon>Fusarium</taxon>
        <taxon>Fusarium burgessii species complex</taxon>
    </lineage>
</organism>
<dbReference type="PANTHER" id="PTHR47338:SF20">
    <property type="entry name" value="ZN(II)2CYS6 TRANSCRIPTION FACTOR (EUROFUNG)"/>
    <property type="match status" value="1"/>
</dbReference>
<gene>
    <name evidence="7" type="ORF">FBEOM_10292</name>
</gene>
<keyword evidence="4" id="KW-0804">Transcription</keyword>
<dbReference type="PANTHER" id="PTHR47338">
    <property type="entry name" value="ZN(II)2CYS6 TRANSCRIPTION FACTOR (EUROFUNG)-RELATED"/>
    <property type="match status" value="1"/>
</dbReference>
<dbReference type="GO" id="GO:0005634">
    <property type="term" value="C:nucleus"/>
    <property type="evidence" value="ECO:0007669"/>
    <property type="project" value="UniProtKB-SubCell"/>
</dbReference>
<dbReference type="GO" id="GO:0000981">
    <property type="term" value="F:DNA-binding transcription factor activity, RNA polymerase II-specific"/>
    <property type="evidence" value="ECO:0007669"/>
    <property type="project" value="InterPro"/>
</dbReference>
<evidence type="ECO:0000256" key="1">
    <source>
        <dbReference type="ARBA" id="ARBA00004123"/>
    </source>
</evidence>
<dbReference type="CDD" id="cd12148">
    <property type="entry name" value="fungal_TF_MHR"/>
    <property type="match status" value="1"/>
</dbReference>
<comment type="caution">
    <text evidence="7">The sequence shown here is derived from an EMBL/GenBank/DDBJ whole genome shotgun (WGS) entry which is preliminary data.</text>
</comment>
<evidence type="ECO:0000256" key="6">
    <source>
        <dbReference type="SAM" id="MobiDB-lite"/>
    </source>
</evidence>
<evidence type="ECO:0000256" key="5">
    <source>
        <dbReference type="ARBA" id="ARBA00023242"/>
    </source>
</evidence>
<dbReference type="GO" id="GO:0046872">
    <property type="term" value="F:metal ion binding"/>
    <property type="evidence" value="ECO:0007669"/>
    <property type="project" value="UniProtKB-KW"/>
</dbReference>
<feature type="compositionally biased region" description="Polar residues" evidence="6">
    <location>
        <begin position="64"/>
        <end position="85"/>
    </location>
</feature>
<evidence type="ECO:0000256" key="4">
    <source>
        <dbReference type="ARBA" id="ARBA00023163"/>
    </source>
</evidence>
<dbReference type="AlphaFoldDB" id="A0A9P5ABW8"/>
<dbReference type="OrthoDB" id="3862662at2759"/>
<evidence type="ECO:0000313" key="7">
    <source>
        <dbReference type="EMBL" id="KAF4335867.1"/>
    </source>
</evidence>
<dbReference type="InterPro" id="IPR050815">
    <property type="entry name" value="TF_fung"/>
</dbReference>
<dbReference type="EMBL" id="PVQB02000528">
    <property type="protein sequence ID" value="KAF4335867.1"/>
    <property type="molecule type" value="Genomic_DNA"/>
</dbReference>
<sequence length="415" mass="46382">MSANVSAYFSNIGIRHGHHAVAGVSTSGSSTCLVFQLSGQGVECRYPQRRGQKSASPIDPAPDSQRSNTAHNSGSSSAQTTSRLASTELTTTRAIHFLAPDLFHDLRLQVPRMDWDIPAEIEMQLGGRQQMQETTKEFLSLTRSWMPVVNGKRHLAAVLNPLVPLRRPTALLALCMKLCSLPIDDVDGKRVLYELVKQFYAEVEGVEEPCVQIMQSAVFIAVFEIGDAIHPAAYLTVGALARYGMSIGLDKINQKPLGEDCAAAVGASWMDVEEMRRVWWGTLILDRGILLLQQHYWQQMNLEAEHGSTYNIFPETQYALETLVRISTTLCEGGYSLWQYLEDGRCSLFLVELVYQGMLVLLRMGKGRPDIQVQEKKESLSWLLSHMGKRWPLVAVYKRILEARESILAVENALM</sequence>
<evidence type="ECO:0000256" key="3">
    <source>
        <dbReference type="ARBA" id="ARBA00023015"/>
    </source>
</evidence>
<dbReference type="Proteomes" id="UP000730481">
    <property type="component" value="Unassembled WGS sequence"/>
</dbReference>
<keyword evidence="2" id="KW-0479">Metal-binding</keyword>
<feature type="region of interest" description="Disordered" evidence="6">
    <location>
        <begin position="48"/>
        <end position="85"/>
    </location>
</feature>
<keyword evidence="5" id="KW-0539">Nucleus</keyword>